<sequence>MNAELMTQAFKAHLEKSFPDLRIGAYTSGQTSDNDLGYHLAKIAFTRERSDRLVGLYSFEVYVSSTGQSSQEQLVDRLIEALETLDQGELFCRASEVIWEHQNSTSKATVVYMIRSIRQRESAVKMQSMDQKPLGIK</sequence>
<protein>
    <submittedName>
        <fullName evidence="1">Uncharacterized protein</fullName>
    </submittedName>
</protein>
<dbReference type="RefSeq" id="WP_375523279.1">
    <property type="nucleotide sequence ID" value="NZ_JBHILM010000001.1"/>
</dbReference>
<organism evidence="1 2">
    <name type="scientific">Paenibacillus terreus</name>
    <dbReference type="NCBI Taxonomy" id="1387834"/>
    <lineage>
        <taxon>Bacteria</taxon>
        <taxon>Bacillati</taxon>
        <taxon>Bacillota</taxon>
        <taxon>Bacilli</taxon>
        <taxon>Bacillales</taxon>
        <taxon>Paenibacillaceae</taxon>
        <taxon>Paenibacillus</taxon>
    </lineage>
</organism>
<keyword evidence="2" id="KW-1185">Reference proteome</keyword>
<reference evidence="1 2" key="1">
    <citation type="submission" date="2024-09" db="EMBL/GenBank/DDBJ databases">
        <authorList>
            <person name="Ruan L."/>
        </authorList>
    </citation>
    <scope>NUCLEOTIDE SEQUENCE [LARGE SCALE GENOMIC DNA]</scope>
    <source>
        <strain evidence="1 2">D33</strain>
    </source>
</reference>
<comment type="caution">
    <text evidence="1">The sequence shown here is derived from an EMBL/GenBank/DDBJ whole genome shotgun (WGS) entry which is preliminary data.</text>
</comment>
<dbReference type="Proteomes" id="UP001580407">
    <property type="component" value="Unassembled WGS sequence"/>
</dbReference>
<gene>
    <name evidence="1" type="ORF">ACE3NQ_00750</name>
</gene>
<evidence type="ECO:0000313" key="2">
    <source>
        <dbReference type="Proteomes" id="UP001580407"/>
    </source>
</evidence>
<proteinExistence type="predicted"/>
<evidence type="ECO:0000313" key="1">
    <source>
        <dbReference type="EMBL" id="MFB5679437.1"/>
    </source>
</evidence>
<dbReference type="EMBL" id="JBHILM010000001">
    <property type="protein sequence ID" value="MFB5679437.1"/>
    <property type="molecule type" value="Genomic_DNA"/>
</dbReference>
<accession>A0ABV5B1S7</accession>
<name>A0ABV5B1S7_9BACL</name>